<dbReference type="Pfam" id="PF07726">
    <property type="entry name" value="AAA_3"/>
    <property type="match status" value="1"/>
</dbReference>
<dbReference type="SUPFAM" id="SSF52540">
    <property type="entry name" value="P-loop containing nucleoside triphosphate hydrolases"/>
    <property type="match status" value="1"/>
</dbReference>
<dbReference type="AlphaFoldDB" id="A0A444MBX4"/>
<evidence type="ECO:0000313" key="2">
    <source>
        <dbReference type="EMBL" id="RWY41481.1"/>
    </source>
</evidence>
<dbReference type="PIRSF" id="PIRSF002849">
    <property type="entry name" value="AAA_ATPase_chaperone_MoxR_prd"/>
    <property type="match status" value="1"/>
</dbReference>
<protein>
    <submittedName>
        <fullName evidence="2">MoxR family ATPase</fullName>
    </submittedName>
</protein>
<dbReference type="InterPro" id="IPR011703">
    <property type="entry name" value="ATPase_AAA-3"/>
</dbReference>
<dbReference type="OrthoDB" id="9808397at2"/>
<feature type="domain" description="AAA+ ATPase" evidence="1">
    <location>
        <begin position="43"/>
        <end position="187"/>
    </location>
</feature>
<dbReference type="Proteomes" id="UP000287168">
    <property type="component" value="Unassembled WGS sequence"/>
</dbReference>
<dbReference type="PANTHER" id="PTHR42759:SF6">
    <property type="entry name" value="REGULATORY PROTEIN-RELATED"/>
    <property type="match status" value="1"/>
</dbReference>
<name>A0A444MBX4_9RHOB</name>
<organism evidence="2 3">
    <name type="scientific">Falsigemmobacter intermedius</name>
    <dbReference type="NCBI Taxonomy" id="1553448"/>
    <lineage>
        <taxon>Bacteria</taxon>
        <taxon>Pseudomonadati</taxon>
        <taxon>Pseudomonadota</taxon>
        <taxon>Alphaproteobacteria</taxon>
        <taxon>Rhodobacterales</taxon>
        <taxon>Paracoccaceae</taxon>
        <taxon>Falsigemmobacter</taxon>
    </lineage>
</organism>
<dbReference type="InterPro" id="IPR003593">
    <property type="entry name" value="AAA+_ATPase"/>
</dbReference>
<dbReference type="Gene3D" id="3.40.50.300">
    <property type="entry name" value="P-loop containing nucleotide triphosphate hydrolases"/>
    <property type="match status" value="1"/>
</dbReference>
<dbReference type="SMART" id="SM00382">
    <property type="entry name" value="AAA"/>
    <property type="match status" value="1"/>
</dbReference>
<dbReference type="Pfam" id="PF17863">
    <property type="entry name" value="AAA_lid_2"/>
    <property type="match status" value="1"/>
</dbReference>
<dbReference type="PANTHER" id="PTHR42759">
    <property type="entry name" value="MOXR FAMILY PROTEIN"/>
    <property type="match status" value="1"/>
</dbReference>
<proteinExistence type="predicted"/>
<gene>
    <name evidence="2" type="ORF">EP867_09890</name>
</gene>
<evidence type="ECO:0000313" key="3">
    <source>
        <dbReference type="Proteomes" id="UP000287168"/>
    </source>
</evidence>
<dbReference type="InterPro" id="IPR041628">
    <property type="entry name" value="ChlI/MoxR_AAA_lid"/>
</dbReference>
<dbReference type="GO" id="GO:0005524">
    <property type="term" value="F:ATP binding"/>
    <property type="evidence" value="ECO:0007669"/>
    <property type="project" value="InterPro"/>
</dbReference>
<accession>A0A444MBX4</accession>
<dbReference type="InterPro" id="IPR001270">
    <property type="entry name" value="ClpA/B"/>
</dbReference>
<dbReference type="InterPro" id="IPR027417">
    <property type="entry name" value="P-loop_NTPase"/>
</dbReference>
<dbReference type="CDD" id="cd00009">
    <property type="entry name" value="AAA"/>
    <property type="match status" value="1"/>
</dbReference>
<evidence type="ECO:0000259" key="1">
    <source>
        <dbReference type="SMART" id="SM00382"/>
    </source>
</evidence>
<keyword evidence="3" id="KW-1185">Reference proteome</keyword>
<dbReference type="PRINTS" id="PR00300">
    <property type="entry name" value="CLPPROTEASEA"/>
</dbReference>
<comment type="caution">
    <text evidence="2">The sequence shown here is derived from an EMBL/GenBank/DDBJ whole genome shotgun (WGS) entry which is preliminary data.</text>
</comment>
<reference evidence="2 3" key="1">
    <citation type="journal article" date="2015" name="Int. J. Syst. Evol. Microbiol.">
        <title>Gemmobacter intermedius sp. nov., isolated from a white stork (Ciconia ciconia).</title>
        <authorList>
            <person name="Kampfer P."/>
            <person name="Jerzak L."/>
            <person name="Wilharm G."/>
            <person name="Golke J."/>
            <person name="Busse H.J."/>
            <person name="Glaeser S.P."/>
        </authorList>
    </citation>
    <scope>NUCLEOTIDE SEQUENCE [LARGE SCALE GENOMIC DNA]</scope>
    <source>
        <strain evidence="2 3">119/4</strain>
    </source>
</reference>
<dbReference type="InterPro" id="IPR050764">
    <property type="entry name" value="CbbQ/NirQ/NorQ/GpvN"/>
</dbReference>
<sequence length="343" mass="37951">MKTSGTISLSEWQARFHEAEAALNQVVLGQKSVIRLLLICVLSRGHVLLQGDVGTGKTTLLRALARVIGGPYARIEGTVDLLPSDLIYDAHLDEDGRPRVEPGPLLSAGEDLSVFFFNEINRSRPQVHALLLRLMAERSVTAFRREHHFPHIQVFADRNQIERDETFELPAAARDRFMMEIAVAAPPRREDRIALAFETRFHDTDSLIGGLGEGILPYHALNALSAELQKTIHASPALQRYVHDLCDALRAPSEAGIRLEGVDTARMIRGGVSPRGMQALVRAARTQAWTEGRDMVLPADIRAVFPAVMGHRTFLAPAFEPRRDSLIPALYAALFDRVAVPAE</sequence>
<dbReference type="RefSeq" id="WP_128488654.1">
    <property type="nucleotide sequence ID" value="NZ_JBHLXB010000002.1"/>
</dbReference>
<dbReference type="Gene3D" id="1.10.8.80">
    <property type="entry name" value="Magnesium chelatase subunit I, C-Terminal domain"/>
    <property type="match status" value="1"/>
</dbReference>
<dbReference type="GO" id="GO:0016887">
    <property type="term" value="F:ATP hydrolysis activity"/>
    <property type="evidence" value="ECO:0007669"/>
    <property type="project" value="InterPro"/>
</dbReference>
<dbReference type="EMBL" id="SBLC01000011">
    <property type="protein sequence ID" value="RWY41481.1"/>
    <property type="molecule type" value="Genomic_DNA"/>
</dbReference>